<evidence type="ECO:0000256" key="3">
    <source>
        <dbReference type="SAM" id="MobiDB-lite"/>
    </source>
</evidence>
<sequence length="290" mass="32210">METQPPRYIYITSDITYSVDEFDQALNSLVESLIIRAAMGSSTIKFATGEGKFSGYLKIYGLMQCIPGIASVDCSRCLRGAVDEYWSCCFRNRGANVLRPSCMFLYDLIPFFESSAGAAPPPPPPSPLLTFAPPPSTNVTKKEGAGSKSRKFQTTIIIVVLVSILLVFVGLACACFLLRKREIVKVNTRFVISQKGWILVAPSILLGEELQESYLGFRTNVVRTMLVNIGKWKSRQSFLVVTKVENEYAGKKWYIVNSRDEDASQSLSLDSLIFEFSTIRAVTNDFSNAN</sequence>
<feature type="transmembrane region" description="Helical" evidence="4">
    <location>
        <begin position="156"/>
        <end position="178"/>
    </location>
</feature>
<keyword evidence="4" id="KW-0472">Membrane</keyword>
<dbReference type="InterPro" id="IPR038408">
    <property type="entry name" value="GNK2_sf"/>
</dbReference>
<dbReference type="PANTHER" id="PTHR32099:SF92">
    <property type="entry name" value="CYSTEINE-RICH RECEPTOR-LIKE PROTEIN KINASE 11"/>
    <property type="match status" value="1"/>
</dbReference>
<dbReference type="Proteomes" id="UP000823749">
    <property type="component" value="Chromosome 2"/>
</dbReference>
<name>A0AAV6LAF9_9ERIC</name>
<feature type="domain" description="Gnk2-homologous" evidence="5">
    <location>
        <begin position="3"/>
        <end position="111"/>
    </location>
</feature>
<dbReference type="PANTHER" id="PTHR32099">
    <property type="entry name" value="CYSTEINE-RICH REPEAT SECRETORY PROTEIN"/>
    <property type="match status" value="1"/>
</dbReference>
<proteinExistence type="predicted"/>
<feature type="compositionally biased region" description="Pro residues" evidence="3">
    <location>
        <begin position="120"/>
        <end position="136"/>
    </location>
</feature>
<dbReference type="CDD" id="cd23509">
    <property type="entry name" value="Gnk2-like"/>
    <property type="match status" value="1"/>
</dbReference>
<evidence type="ECO:0000313" key="7">
    <source>
        <dbReference type="Proteomes" id="UP000823749"/>
    </source>
</evidence>
<dbReference type="Pfam" id="PF01657">
    <property type="entry name" value="Stress-antifung"/>
    <property type="match status" value="1"/>
</dbReference>
<dbReference type="Gene3D" id="3.30.430.20">
    <property type="entry name" value="Gnk2 domain, C-X8-C-X2-C motif"/>
    <property type="match status" value="1"/>
</dbReference>
<evidence type="ECO:0000256" key="1">
    <source>
        <dbReference type="ARBA" id="ARBA00022729"/>
    </source>
</evidence>
<gene>
    <name evidence="6" type="ORF">RHGRI_004438</name>
</gene>
<comment type="caution">
    <text evidence="6">The sequence shown here is derived from an EMBL/GenBank/DDBJ whole genome shotgun (WGS) entry which is preliminary data.</text>
</comment>
<keyword evidence="4" id="KW-0812">Transmembrane</keyword>
<dbReference type="AlphaFoldDB" id="A0AAV6LAF9"/>
<evidence type="ECO:0000313" key="6">
    <source>
        <dbReference type="EMBL" id="KAG5561404.1"/>
    </source>
</evidence>
<keyword evidence="2" id="KW-0677">Repeat</keyword>
<keyword evidence="4" id="KW-1133">Transmembrane helix</keyword>
<dbReference type="EMBL" id="JACTNZ010000002">
    <property type="protein sequence ID" value="KAG5561404.1"/>
    <property type="molecule type" value="Genomic_DNA"/>
</dbReference>
<keyword evidence="7" id="KW-1185">Reference proteome</keyword>
<evidence type="ECO:0000256" key="2">
    <source>
        <dbReference type="ARBA" id="ARBA00022737"/>
    </source>
</evidence>
<accession>A0AAV6LAF9</accession>
<dbReference type="PROSITE" id="PS51473">
    <property type="entry name" value="GNK2"/>
    <property type="match status" value="1"/>
</dbReference>
<reference evidence="6" key="1">
    <citation type="submission" date="2020-08" db="EMBL/GenBank/DDBJ databases">
        <title>Plant Genome Project.</title>
        <authorList>
            <person name="Zhang R.-G."/>
        </authorList>
    </citation>
    <scope>NUCLEOTIDE SEQUENCE</scope>
    <source>
        <strain evidence="6">WSP0</strain>
        <tissue evidence="6">Leaf</tissue>
    </source>
</reference>
<organism evidence="6 7">
    <name type="scientific">Rhododendron griersonianum</name>
    <dbReference type="NCBI Taxonomy" id="479676"/>
    <lineage>
        <taxon>Eukaryota</taxon>
        <taxon>Viridiplantae</taxon>
        <taxon>Streptophyta</taxon>
        <taxon>Embryophyta</taxon>
        <taxon>Tracheophyta</taxon>
        <taxon>Spermatophyta</taxon>
        <taxon>Magnoliopsida</taxon>
        <taxon>eudicotyledons</taxon>
        <taxon>Gunneridae</taxon>
        <taxon>Pentapetalae</taxon>
        <taxon>asterids</taxon>
        <taxon>Ericales</taxon>
        <taxon>Ericaceae</taxon>
        <taxon>Ericoideae</taxon>
        <taxon>Rhodoreae</taxon>
        <taxon>Rhododendron</taxon>
    </lineage>
</organism>
<keyword evidence="1" id="KW-0732">Signal</keyword>
<dbReference type="InterPro" id="IPR002902">
    <property type="entry name" value="GNK2"/>
</dbReference>
<protein>
    <recommendedName>
        <fullName evidence="5">Gnk2-homologous domain-containing protein</fullName>
    </recommendedName>
</protein>
<feature type="region of interest" description="Disordered" evidence="3">
    <location>
        <begin position="120"/>
        <end position="145"/>
    </location>
</feature>
<evidence type="ECO:0000259" key="5">
    <source>
        <dbReference type="PROSITE" id="PS51473"/>
    </source>
</evidence>
<evidence type="ECO:0000256" key="4">
    <source>
        <dbReference type="SAM" id="Phobius"/>
    </source>
</evidence>